<sequence length="119" mass="13354">MGRRVGSFSGCLFEECHNGPLDLVPVTVGEEDEFRKCETNPEFRVTSEKEASPNQERTLTSLSVPLKRLNGARRAVCVCVCGRWGGRSRWINPKHQGDLLRRRKTILIGYQGFTKGTSS</sequence>
<accession>A0ABR1BBD5</accession>
<dbReference type="EMBL" id="JAWJWF010000001">
    <property type="protein sequence ID" value="KAK6640768.1"/>
    <property type="molecule type" value="Genomic_DNA"/>
</dbReference>
<keyword evidence="2" id="KW-1185">Reference proteome</keyword>
<evidence type="ECO:0000313" key="1">
    <source>
        <dbReference type="EMBL" id="KAK6640768.1"/>
    </source>
</evidence>
<organism evidence="1 2">
    <name type="scientific">Polyplax serrata</name>
    <name type="common">Common mouse louse</name>
    <dbReference type="NCBI Taxonomy" id="468196"/>
    <lineage>
        <taxon>Eukaryota</taxon>
        <taxon>Metazoa</taxon>
        <taxon>Ecdysozoa</taxon>
        <taxon>Arthropoda</taxon>
        <taxon>Hexapoda</taxon>
        <taxon>Insecta</taxon>
        <taxon>Pterygota</taxon>
        <taxon>Neoptera</taxon>
        <taxon>Paraneoptera</taxon>
        <taxon>Psocodea</taxon>
        <taxon>Troctomorpha</taxon>
        <taxon>Phthiraptera</taxon>
        <taxon>Anoplura</taxon>
        <taxon>Polyplacidae</taxon>
        <taxon>Polyplax</taxon>
    </lineage>
</organism>
<proteinExistence type="predicted"/>
<evidence type="ECO:0000313" key="2">
    <source>
        <dbReference type="Proteomes" id="UP001359485"/>
    </source>
</evidence>
<protein>
    <submittedName>
        <fullName evidence="1">Uncharacterized protein</fullName>
    </submittedName>
</protein>
<gene>
    <name evidence="1" type="ORF">RUM44_012465</name>
</gene>
<reference evidence="1 2" key="1">
    <citation type="submission" date="2023-09" db="EMBL/GenBank/DDBJ databases">
        <title>Genomes of two closely related lineages of the louse Polyplax serrata with different host specificities.</title>
        <authorList>
            <person name="Martinu J."/>
            <person name="Tarabai H."/>
            <person name="Stefka J."/>
            <person name="Hypsa V."/>
        </authorList>
    </citation>
    <scope>NUCLEOTIDE SEQUENCE [LARGE SCALE GENOMIC DNA]</scope>
    <source>
        <strain evidence="1">98ZLc_SE</strain>
    </source>
</reference>
<name>A0ABR1BBD5_POLSC</name>
<comment type="caution">
    <text evidence="1">The sequence shown here is derived from an EMBL/GenBank/DDBJ whole genome shotgun (WGS) entry which is preliminary data.</text>
</comment>
<dbReference type="Proteomes" id="UP001359485">
    <property type="component" value="Unassembled WGS sequence"/>
</dbReference>